<evidence type="ECO:0000313" key="4">
    <source>
        <dbReference type="EMBL" id="BCJ66608.1"/>
    </source>
</evidence>
<dbReference type="GO" id="GO:0016491">
    <property type="term" value="F:oxidoreductase activity"/>
    <property type="evidence" value="ECO:0007669"/>
    <property type="project" value="UniProtKB-KW"/>
</dbReference>
<feature type="domain" description="GFO/IDH/MocA-like oxidoreductase" evidence="3">
    <location>
        <begin position="160"/>
        <end position="239"/>
    </location>
</feature>
<dbReference type="SUPFAM" id="SSF51735">
    <property type="entry name" value="NAD(P)-binding Rossmann-fold domains"/>
    <property type="match status" value="1"/>
</dbReference>
<dbReference type="Pfam" id="PF01408">
    <property type="entry name" value="GFO_IDH_MocA"/>
    <property type="match status" value="1"/>
</dbReference>
<dbReference type="GO" id="GO:0000166">
    <property type="term" value="F:nucleotide binding"/>
    <property type="evidence" value="ECO:0007669"/>
    <property type="project" value="InterPro"/>
</dbReference>
<keyword evidence="5" id="KW-1185">Reference proteome</keyword>
<organism evidence="4 5">
    <name type="scientific">Polymorphospora rubra</name>
    <dbReference type="NCBI Taxonomy" id="338584"/>
    <lineage>
        <taxon>Bacteria</taxon>
        <taxon>Bacillati</taxon>
        <taxon>Actinomycetota</taxon>
        <taxon>Actinomycetes</taxon>
        <taxon>Micromonosporales</taxon>
        <taxon>Micromonosporaceae</taxon>
        <taxon>Polymorphospora</taxon>
    </lineage>
</organism>
<protein>
    <submittedName>
        <fullName evidence="4">Oxidoreductase</fullName>
    </submittedName>
</protein>
<name>A0A810N4E7_9ACTN</name>
<dbReference type="InterPro" id="IPR000683">
    <property type="entry name" value="Gfo/Idh/MocA-like_OxRdtase_N"/>
</dbReference>
<proteinExistence type="predicted"/>
<evidence type="ECO:0000259" key="3">
    <source>
        <dbReference type="Pfam" id="PF22725"/>
    </source>
</evidence>
<evidence type="ECO:0000313" key="5">
    <source>
        <dbReference type="Proteomes" id="UP000680866"/>
    </source>
</evidence>
<dbReference type="Gene3D" id="3.30.360.10">
    <property type="entry name" value="Dihydrodipicolinate Reductase, domain 2"/>
    <property type="match status" value="1"/>
</dbReference>
<evidence type="ECO:0000256" key="1">
    <source>
        <dbReference type="ARBA" id="ARBA00023002"/>
    </source>
</evidence>
<dbReference type="EMBL" id="AP023359">
    <property type="protein sequence ID" value="BCJ66608.1"/>
    <property type="molecule type" value="Genomic_DNA"/>
</dbReference>
<accession>A0A810N4E7</accession>
<dbReference type="AlphaFoldDB" id="A0A810N4E7"/>
<dbReference type="Pfam" id="PF22725">
    <property type="entry name" value="GFO_IDH_MocA_C3"/>
    <property type="match status" value="1"/>
</dbReference>
<dbReference type="InterPro" id="IPR055170">
    <property type="entry name" value="GFO_IDH_MocA-like_dom"/>
</dbReference>
<dbReference type="SUPFAM" id="SSF55347">
    <property type="entry name" value="Glyceraldehyde-3-phosphate dehydrogenase-like, C-terminal domain"/>
    <property type="match status" value="1"/>
</dbReference>
<dbReference type="Proteomes" id="UP000680866">
    <property type="component" value="Chromosome"/>
</dbReference>
<dbReference type="RefSeq" id="WP_212826828.1">
    <property type="nucleotide sequence ID" value="NZ_AP023359.1"/>
</dbReference>
<sequence length="304" mass="31333">MGLRFGLFGTGNWAAKTHAPAIVGHPGAELVGVWGRDPAKAADLADRYGVRPYSDVDDLIADVDAVAVALPPDVQAPIAVRAAEAGRHLLLDKPLALDLAEADRVVDAVRRTGVASALFFTNRFRSTVVDFLDGAVATGGWTGSRSILFASIFEPGSPHTGSTWRRRHGGLWDVGPHLLSLVVPVLGPVTQVAAMDAPDHTAHLLLRHAGGAASTMSLTVDGPPAARTNEVTFFGTAGLATVPAGDTTAVEALTAAVDVLLDEIATGARGGLVDVRFGRDVVAVLAAAELARTGASTVTVVPAR</sequence>
<dbReference type="InterPro" id="IPR050463">
    <property type="entry name" value="Gfo/Idh/MocA_oxidrdct_glycsds"/>
</dbReference>
<reference evidence="4" key="1">
    <citation type="submission" date="2020-08" db="EMBL/GenBank/DDBJ databases">
        <title>Whole genome shotgun sequence of Polymorphospora rubra NBRC 101157.</title>
        <authorList>
            <person name="Komaki H."/>
            <person name="Tamura T."/>
        </authorList>
    </citation>
    <scope>NUCLEOTIDE SEQUENCE</scope>
    <source>
        <strain evidence="4">NBRC 101157</strain>
    </source>
</reference>
<feature type="domain" description="Gfo/Idh/MocA-like oxidoreductase N-terminal" evidence="2">
    <location>
        <begin position="3"/>
        <end position="115"/>
    </location>
</feature>
<dbReference type="KEGG" id="pry:Prubr_36290"/>
<dbReference type="PANTHER" id="PTHR43818:SF11">
    <property type="entry name" value="BCDNA.GH03377"/>
    <property type="match status" value="1"/>
</dbReference>
<keyword evidence="1" id="KW-0560">Oxidoreductase</keyword>
<dbReference type="PANTHER" id="PTHR43818">
    <property type="entry name" value="BCDNA.GH03377"/>
    <property type="match status" value="1"/>
</dbReference>
<dbReference type="Gene3D" id="3.40.50.720">
    <property type="entry name" value="NAD(P)-binding Rossmann-like Domain"/>
    <property type="match status" value="1"/>
</dbReference>
<evidence type="ECO:0000259" key="2">
    <source>
        <dbReference type="Pfam" id="PF01408"/>
    </source>
</evidence>
<dbReference type="InterPro" id="IPR036291">
    <property type="entry name" value="NAD(P)-bd_dom_sf"/>
</dbReference>
<gene>
    <name evidence="4" type="ORF">Prubr_36290</name>
</gene>